<dbReference type="Proteomes" id="UP000190959">
    <property type="component" value="Unassembled WGS sequence"/>
</dbReference>
<dbReference type="PANTHER" id="PTHR42983">
    <property type="entry name" value="DINITROGENASE IRON-MOLYBDENUM COFACTOR PROTEIN-RELATED"/>
    <property type="match status" value="1"/>
</dbReference>
<protein>
    <submittedName>
        <fullName evidence="2">Diguanylate cyclase</fullName>
    </submittedName>
</protein>
<evidence type="ECO:0000259" key="1">
    <source>
        <dbReference type="Pfam" id="PF02579"/>
    </source>
</evidence>
<name>A0A1S9N3L3_CLOBE</name>
<evidence type="ECO:0000313" key="3">
    <source>
        <dbReference type="Proteomes" id="UP000190959"/>
    </source>
</evidence>
<dbReference type="Pfam" id="PF02579">
    <property type="entry name" value="Nitro_FeMo-Co"/>
    <property type="match status" value="1"/>
</dbReference>
<dbReference type="InterPro" id="IPR003731">
    <property type="entry name" value="Di-Nase_FeMo-co_biosynth"/>
</dbReference>
<organism evidence="2 3">
    <name type="scientific">Clostridium beijerinckii</name>
    <name type="common">Clostridium MP</name>
    <dbReference type="NCBI Taxonomy" id="1520"/>
    <lineage>
        <taxon>Bacteria</taxon>
        <taxon>Bacillati</taxon>
        <taxon>Bacillota</taxon>
        <taxon>Clostridia</taxon>
        <taxon>Eubacteriales</taxon>
        <taxon>Clostridiaceae</taxon>
        <taxon>Clostridium</taxon>
    </lineage>
</organism>
<dbReference type="SUPFAM" id="SSF53146">
    <property type="entry name" value="Nitrogenase accessory factor-like"/>
    <property type="match status" value="1"/>
</dbReference>
<accession>A0A1S9N3L3</accession>
<dbReference type="InterPro" id="IPR033913">
    <property type="entry name" value="MTH1175_dom"/>
</dbReference>
<dbReference type="RefSeq" id="WP_078116492.1">
    <property type="nucleotide sequence ID" value="NZ_MWMH01000006.1"/>
</dbReference>
<dbReference type="AlphaFoldDB" id="A0A1S9N3L3"/>
<comment type="caution">
    <text evidence="2">The sequence shown here is derived from an EMBL/GenBank/DDBJ whole genome shotgun (WGS) entry which is preliminary data.</text>
</comment>
<dbReference type="InterPro" id="IPR036105">
    <property type="entry name" value="DiNase_FeMo-co_biosyn_sf"/>
</dbReference>
<dbReference type="EMBL" id="MWMH01000006">
    <property type="protein sequence ID" value="OOP72099.1"/>
    <property type="molecule type" value="Genomic_DNA"/>
</dbReference>
<feature type="domain" description="Dinitrogenase iron-molybdenum cofactor biosynthesis" evidence="1">
    <location>
        <begin position="13"/>
        <end position="102"/>
    </location>
</feature>
<sequence length="121" mass="13147">MKIAISARGKITDDSLDPRFGRCEYFQIYDTDVKATKILNNKGIEASGGAGIAAANQLIDEEVDVIITGSLGPNAFEIIEKADIKAYKCDNIAISEALEKYNNNELEEITIAGKSHNGMHN</sequence>
<dbReference type="CDD" id="cd00851">
    <property type="entry name" value="MTH1175"/>
    <property type="match status" value="1"/>
</dbReference>
<gene>
    <name evidence="2" type="ORF">CBEIBR21_17750</name>
</gene>
<proteinExistence type="predicted"/>
<reference evidence="2 3" key="1">
    <citation type="submission" date="2017-02" db="EMBL/GenBank/DDBJ databases">
        <title>Genome sequence of Clostridium beijerinckii Br21.</title>
        <authorList>
            <person name="Fonseca B.C."/>
            <person name="Guazzaroni M.E."/>
            <person name="Riano-Pachon D.M."/>
            <person name="Reginatto V."/>
        </authorList>
    </citation>
    <scope>NUCLEOTIDE SEQUENCE [LARGE SCALE GENOMIC DNA]</scope>
    <source>
        <strain evidence="2 3">Br21</strain>
    </source>
</reference>
<dbReference type="Gene3D" id="3.30.420.130">
    <property type="entry name" value="Dinitrogenase iron-molybdenum cofactor biosynthesis domain"/>
    <property type="match status" value="1"/>
</dbReference>
<evidence type="ECO:0000313" key="2">
    <source>
        <dbReference type="EMBL" id="OOP72099.1"/>
    </source>
</evidence>
<dbReference type="PANTHER" id="PTHR42983:SF1">
    <property type="entry name" value="IRON-MOLYBDENUM PROTEIN"/>
    <property type="match status" value="1"/>
</dbReference>